<evidence type="ECO:0000313" key="5">
    <source>
        <dbReference type="Proteomes" id="UP000320513"/>
    </source>
</evidence>
<evidence type="ECO:0000313" key="4">
    <source>
        <dbReference type="EMBL" id="TVS88998.1"/>
    </source>
</evidence>
<accession>A0A557XSQ5</accession>
<evidence type="ECO:0000259" key="3">
    <source>
        <dbReference type="Pfam" id="PF05305"/>
    </source>
</evidence>
<feature type="region of interest" description="Disordered" evidence="1">
    <location>
        <begin position="46"/>
        <end position="70"/>
    </location>
</feature>
<evidence type="ECO:0000256" key="2">
    <source>
        <dbReference type="SAM" id="Phobius"/>
    </source>
</evidence>
<evidence type="ECO:0000256" key="1">
    <source>
        <dbReference type="SAM" id="MobiDB-lite"/>
    </source>
</evidence>
<gene>
    <name evidence="4" type="ORF">FPZ47_12725</name>
</gene>
<reference evidence="4 5" key="1">
    <citation type="submission" date="2019-07" db="EMBL/GenBank/DDBJ databases">
        <title>New Mycobacterium species.</title>
        <authorList>
            <person name="Tortoli E."/>
            <person name="Ghielmetti G."/>
            <person name="Friedel U."/>
            <person name="Trovato A."/>
        </authorList>
    </citation>
    <scope>NUCLEOTIDE SEQUENCE [LARGE SCALE GENOMIC DNA]</scope>
    <source>
        <strain evidence="4 5">16-83</strain>
    </source>
</reference>
<dbReference type="InterPro" id="IPR007969">
    <property type="entry name" value="DUF732"/>
</dbReference>
<dbReference type="OrthoDB" id="4734457at2"/>
<feature type="compositionally biased region" description="Low complexity" evidence="1">
    <location>
        <begin position="46"/>
        <end position="63"/>
    </location>
</feature>
<keyword evidence="5" id="KW-1185">Reference proteome</keyword>
<sequence length="250" mass="26056">MRDRETIDSELRLIALERRSSRDRGGPSSQRVDELLDERLGHRPVAATGAAAATGVTAPTRAATPRRRRSGLRRLGPLAALPLSLIAVAGAVVVMFAVRKPPLAPEPTEVPPSAAAPAPAAPQAAVPTPDIAGKALTDALKQQGVPVPSNDYVAAQGHAVCEFLKKQPDFAAAVRFVQQSSIWDADQSTAVTAGAIVSYCPQVHPASPDTMQPNLQKALSDLQAIEGKLQGIQGDLHGIEGDLPALPGHG</sequence>
<dbReference type="Proteomes" id="UP000320513">
    <property type="component" value="Unassembled WGS sequence"/>
</dbReference>
<keyword evidence="2" id="KW-1133">Transmembrane helix</keyword>
<comment type="caution">
    <text evidence="4">The sequence shown here is derived from an EMBL/GenBank/DDBJ whole genome shotgun (WGS) entry which is preliminary data.</text>
</comment>
<feature type="transmembrane region" description="Helical" evidence="2">
    <location>
        <begin position="75"/>
        <end position="98"/>
    </location>
</feature>
<protein>
    <submittedName>
        <fullName evidence="4">DUF732 domain-containing protein</fullName>
    </submittedName>
</protein>
<proteinExistence type="predicted"/>
<keyword evidence="2" id="KW-0472">Membrane</keyword>
<keyword evidence="2" id="KW-0812">Transmembrane</keyword>
<organism evidence="4 5">
    <name type="scientific">Mycobacterium helveticum</name>
    <dbReference type="NCBI Taxonomy" id="2592811"/>
    <lineage>
        <taxon>Bacteria</taxon>
        <taxon>Bacillati</taxon>
        <taxon>Actinomycetota</taxon>
        <taxon>Actinomycetes</taxon>
        <taxon>Mycobacteriales</taxon>
        <taxon>Mycobacteriaceae</taxon>
        <taxon>Mycobacterium</taxon>
    </lineage>
</organism>
<feature type="compositionally biased region" description="Low complexity" evidence="1">
    <location>
        <begin position="111"/>
        <end position="126"/>
    </location>
</feature>
<dbReference type="EMBL" id="VMQU01000046">
    <property type="protein sequence ID" value="TVS88998.1"/>
    <property type="molecule type" value="Genomic_DNA"/>
</dbReference>
<feature type="region of interest" description="Disordered" evidence="1">
    <location>
        <begin position="105"/>
        <end position="126"/>
    </location>
</feature>
<dbReference type="AlphaFoldDB" id="A0A557XSQ5"/>
<dbReference type="Pfam" id="PF05305">
    <property type="entry name" value="DUF732"/>
    <property type="match status" value="1"/>
</dbReference>
<name>A0A557XSQ5_9MYCO</name>
<feature type="domain" description="DUF732" evidence="3">
    <location>
        <begin position="138"/>
        <end position="202"/>
    </location>
</feature>
<dbReference type="RefSeq" id="WP_144956338.1">
    <property type="nucleotide sequence ID" value="NZ_VMQU01000046.1"/>
</dbReference>